<dbReference type="AlphaFoldDB" id="A0A0B1S9Z7"/>
<evidence type="ECO:0000313" key="3">
    <source>
        <dbReference type="Proteomes" id="UP000053660"/>
    </source>
</evidence>
<keyword evidence="3" id="KW-1185">Reference proteome</keyword>
<protein>
    <recommendedName>
        <fullName evidence="1">Mutator-like transposase domain-containing protein</fullName>
    </recommendedName>
</protein>
<evidence type="ECO:0000259" key="1">
    <source>
        <dbReference type="Pfam" id="PF20700"/>
    </source>
</evidence>
<dbReference type="Pfam" id="PF20700">
    <property type="entry name" value="Mutator"/>
    <property type="match status" value="1"/>
</dbReference>
<name>A0A0B1S9Z7_OESDE</name>
<dbReference type="PANTHER" id="PTHR31751">
    <property type="entry name" value="SI:CH211-108C17.2-RELATED-RELATED"/>
    <property type="match status" value="1"/>
</dbReference>
<reference evidence="2 3" key="1">
    <citation type="submission" date="2014-03" db="EMBL/GenBank/DDBJ databases">
        <title>Draft genome of the hookworm Oesophagostomum dentatum.</title>
        <authorList>
            <person name="Mitreva M."/>
        </authorList>
    </citation>
    <scope>NUCLEOTIDE SEQUENCE [LARGE SCALE GENOMIC DNA]</scope>
    <source>
        <strain evidence="2 3">OD-Hann</strain>
    </source>
</reference>
<sequence length="647" mass="73135">MAAAGKPLSHCKEIGSDVDTAYVNEGDLPEHLLACLSESWECIDIQQETSGGATESVTNTVEDCFGHHDHNNNDLVVDLGSEIADLLSSGRASPNCSVYEPGRTSPESLVEEKPYLPKVGSTDKEAMRQYYLVEGEQLLQLFRYCPQCGTEVSKAELKAVGTAPVVRFICPSCSLRAPYVCKWEGQKKAVEHAHEKMYKGNIEACVSLITTGLRFVELKRFADQLHMALFSDTYYWKIFELTKQAVDKVYNRHEDHVMDVIENNYQAGEGLHLAADGAYDSRGYSALIGKVVLSDTVTKLILRTEVLHRSETGTQILSSSHRLPQQSFIGGISQHMELEGIRRLFRWVASRGLTVASLTTDRSRSVGKLLRDMESEIGPIQHYYDGWHLVKWLGNELLKASKKRNCGPIIWWIEKLKTHCWNSIASGASLHIDIPPVFNTCLMHVQDVHEWQKVFLTLIFGKDSGVLHFQEDVTGPYNCCSHEQLTGPRPETLPLESDAYQNLRKVVLSNSFQRDLAKASPYGGTSICEAKNALDRLYCRKEIFYPISTYPLYVKMATMHINTLRLAELAGERNVIREVEVQRKYNRRKSIVKFKNAVPHKWRDEILQEVLQCRLLLLSGNRCEDILEISDDAREAMEAEEVYSAEL</sequence>
<gene>
    <name evidence="2" type="ORF">OESDEN_19959</name>
</gene>
<evidence type="ECO:0000313" key="2">
    <source>
        <dbReference type="EMBL" id="KHJ80367.1"/>
    </source>
</evidence>
<accession>A0A0B1S9Z7</accession>
<feature type="domain" description="Mutator-like transposase" evidence="1">
    <location>
        <begin position="154"/>
        <end position="403"/>
    </location>
</feature>
<dbReference type="InterPro" id="IPR049012">
    <property type="entry name" value="Mutator_transp_dom"/>
</dbReference>
<dbReference type="OrthoDB" id="5873540at2759"/>
<dbReference type="EMBL" id="KN600878">
    <property type="protein sequence ID" value="KHJ80367.1"/>
    <property type="molecule type" value="Genomic_DNA"/>
</dbReference>
<proteinExistence type="predicted"/>
<dbReference type="PANTHER" id="PTHR31751:SF42">
    <property type="entry name" value="PROTEIN CBG10204"/>
    <property type="match status" value="1"/>
</dbReference>
<organism evidence="2 3">
    <name type="scientific">Oesophagostomum dentatum</name>
    <name type="common">Nodular worm</name>
    <dbReference type="NCBI Taxonomy" id="61180"/>
    <lineage>
        <taxon>Eukaryota</taxon>
        <taxon>Metazoa</taxon>
        <taxon>Ecdysozoa</taxon>
        <taxon>Nematoda</taxon>
        <taxon>Chromadorea</taxon>
        <taxon>Rhabditida</taxon>
        <taxon>Rhabditina</taxon>
        <taxon>Rhabditomorpha</taxon>
        <taxon>Strongyloidea</taxon>
        <taxon>Strongylidae</taxon>
        <taxon>Oesophagostomum</taxon>
    </lineage>
</organism>
<dbReference type="Proteomes" id="UP000053660">
    <property type="component" value="Unassembled WGS sequence"/>
</dbReference>